<dbReference type="InterPro" id="IPR005123">
    <property type="entry name" value="Oxoglu/Fe-dep_dioxygenase_dom"/>
</dbReference>
<dbReference type="EMBL" id="JAQMWT010000587">
    <property type="protein sequence ID" value="KAJ8599128.1"/>
    <property type="molecule type" value="Genomic_DNA"/>
</dbReference>
<dbReference type="GO" id="GO:0004656">
    <property type="term" value="F:procollagen-proline 4-dioxygenase activity"/>
    <property type="evidence" value="ECO:0007669"/>
    <property type="project" value="TreeGrafter"/>
</dbReference>
<evidence type="ECO:0000256" key="2">
    <source>
        <dbReference type="ARBA" id="ARBA00022723"/>
    </source>
</evidence>
<keyword evidence="9" id="KW-1185">Reference proteome</keyword>
<evidence type="ECO:0000256" key="3">
    <source>
        <dbReference type="ARBA" id="ARBA00022964"/>
    </source>
</evidence>
<feature type="chain" id="PRO_5042047669" description="Fe2OG dioxygenase domain-containing protein" evidence="6">
    <location>
        <begin position="19"/>
        <end position="360"/>
    </location>
</feature>
<feature type="domain" description="Fe2OG dioxygenase" evidence="7">
    <location>
        <begin position="245"/>
        <end position="353"/>
    </location>
</feature>
<evidence type="ECO:0000256" key="5">
    <source>
        <dbReference type="ARBA" id="ARBA00023004"/>
    </source>
</evidence>
<evidence type="ECO:0000256" key="1">
    <source>
        <dbReference type="ARBA" id="ARBA00001961"/>
    </source>
</evidence>
<dbReference type="Proteomes" id="UP001230188">
    <property type="component" value="Unassembled WGS sequence"/>
</dbReference>
<dbReference type="AlphaFoldDB" id="A0AAD7XH43"/>
<protein>
    <recommendedName>
        <fullName evidence="7">Fe2OG dioxygenase domain-containing protein</fullName>
    </recommendedName>
</protein>
<accession>A0AAD7XH43</accession>
<sequence length="360" mass="38857">MMMLGMLSLASSMRVPLGSVRGGSMPVDERELGMWLLAGDRTSLEVSEGARALLGCDEPLALCMASWALASHGGSPQEFTEVAASLAPRIGEVAALARGPEALVSTARAFASVDVVAETLFDAIGRAARGARERFDADQFALLSRCFAVARSRGAVVDPPFGEDAPRETAWKAKLKVPGVERLERFVSTEEIEEILGLVEEWRPSLVHGEASARTSETASLASGRRVVDEVSARAAAVFGLDRSHCESLQLVRYRDDRHFYEAHWDLLEDPDQLALGGQRLGTVLVYLTTVAEGGETTFPDLDLSFRPTQGDALAWCNVTPQGDPDLRTRHSAAALPRSPGRDKVAINCWIRAFPGADQL</sequence>
<keyword evidence="5" id="KW-0408">Iron</keyword>
<feature type="signal peptide" evidence="6">
    <location>
        <begin position="1"/>
        <end position="18"/>
    </location>
</feature>
<evidence type="ECO:0000259" key="7">
    <source>
        <dbReference type="PROSITE" id="PS51471"/>
    </source>
</evidence>
<dbReference type="PROSITE" id="PS51471">
    <property type="entry name" value="FE2OG_OXY"/>
    <property type="match status" value="1"/>
</dbReference>
<dbReference type="Gene3D" id="2.60.120.620">
    <property type="entry name" value="q2cbj1_9rhob like domain"/>
    <property type="match status" value="1"/>
</dbReference>
<dbReference type="PANTHER" id="PTHR10869">
    <property type="entry name" value="PROLYL 4-HYDROXYLASE ALPHA SUBUNIT"/>
    <property type="match status" value="1"/>
</dbReference>
<evidence type="ECO:0000313" key="9">
    <source>
        <dbReference type="Proteomes" id="UP001230188"/>
    </source>
</evidence>
<keyword evidence="6" id="KW-0732">Signal</keyword>
<dbReference type="InterPro" id="IPR006620">
    <property type="entry name" value="Pro_4_hyd_alph"/>
</dbReference>
<organism evidence="8 9">
    <name type="scientific">Chrysophaeum taylorii</name>
    <dbReference type="NCBI Taxonomy" id="2483200"/>
    <lineage>
        <taxon>Eukaryota</taxon>
        <taxon>Sar</taxon>
        <taxon>Stramenopiles</taxon>
        <taxon>Ochrophyta</taxon>
        <taxon>Pelagophyceae</taxon>
        <taxon>Pelagomonadales</taxon>
        <taxon>Pelagomonadaceae</taxon>
        <taxon>Chrysophaeum</taxon>
    </lineage>
</organism>
<evidence type="ECO:0000256" key="4">
    <source>
        <dbReference type="ARBA" id="ARBA00023002"/>
    </source>
</evidence>
<comment type="caution">
    <text evidence="8">The sequence shown here is derived from an EMBL/GenBank/DDBJ whole genome shotgun (WGS) entry which is preliminary data.</text>
</comment>
<reference evidence="8" key="1">
    <citation type="submission" date="2023-01" db="EMBL/GenBank/DDBJ databases">
        <title>Metagenome sequencing of chrysophaentin producing Chrysophaeum taylorii.</title>
        <authorList>
            <person name="Davison J."/>
            <person name="Bewley C."/>
        </authorList>
    </citation>
    <scope>NUCLEOTIDE SEQUENCE</scope>
    <source>
        <strain evidence="8">NIES-1699</strain>
    </source>
</reference>
<dbReference type="InterPro" id="IPR045054">
    <property type="entry name" value="P4HA-like"/>
</dbReference>
<keyword evidence="4" id="KW-0560">Oxidoreductase</keyword>
<proteinExistence type="predicted"/>
<comment type="cofactor">
    <cofactor evidence="1">
        <name>L-ascorbate</name>
        <dbReference type="ChEBI" id="CHEBI:38290"/>
    </cofactor>
</comment>
<name>A0AAD7XH43_9STRA</name>
<dbReference type="GO" id="GO:0031418">
    <property type="term" value="F:L-ascorbic acid binding"/>
    <property type="evidence" value="ECO:0007669"/>
    <property type="project" value="InterPro"/>
</dbReference>
<keyword evidence="3" id="KW-0223">Dioxygenase</keyword>
<keyword evidence="2" id="KW-0479">Metal-binding</keyword>
<dbReference type="InterPro" id="IPR044862">
    <property type="entry name" value="Pro_4_hyd_alph_FE2OG_OXY"/>
</dbReference>
<evidence type="ECO:0000256" key="6">
    <source>
        <dbReference type="SAM" id="SignalP"/>
    </source>
</evidence>
<dbReference type="GO" id="GO:0005783">
    <property type="term" value="C:endoplasmic reticulum"/>
    <property type="evidence" value="ECO:0007669"/>
    <property type="project" value="TreeGrafter"/>
</dbReference>
<gene>
    <name evidence="8" type="ORF">CTAYLR_006357</name>
</gene>
<evidence type="ECO:0000313" key="8">
    <source>
        <dbReference type="EMBL" id="KAJ8599128.1"/>
    </source>
</evidence>
<dbReference type="PANTHER" id="PTHR10869:SF246">
    <property type="entry name" value="TRANSMEMBRANE PROLYL 4-HYDROXYLASE"/>
    <property type="match status" value="1"/>
</dbReference>
<dbReference type="SMART" id="SM00702">
    <property type="entry name" value="P4Hc"/>
    <property type="match status" value="1"/>
</dbReference>
<dbReference type="Pfam" id="PF13640">
    <property type="entry name" value="2OG-FeII_Oxy_3"/>
    <property type="match status" value="1"/>
</dbReference>
<dbReference type="GO" id="GO:0005506">
    <property type="term" value="F:iron ion binding"/>
    <property type="evidence" value="ECO:0007669"/>
    <property type="project" value="InterPro"/>
</dbReference>